<dbReference type="EMBL" id="HE804045">
    <property type="protein sequence ID" value="CCH34708.1"/>
    <property type="molecule type" value="Genomic_DNA"/>
</dbReference>
<name>K0KDU8_SACES</name>
<dbReference type="Proteomes" id="UP000006281">
    <property type="component" value="Chromosome"/>
</dbReference>
<dbReference type="STRING" id="1179773.BN6_74810"/>
<dbReference type="BioCyc" id="SESP1179773:BN6_RS36150-MONOMER"/>
<dbReference type="KEGG" id="sesp:BN6_74810"/>
<gene>
    <name evidence="1" type="ordered locus">BN6_74810</name>
</gene>
<accession>K0KDU8</accession>
<reference evidence="1 2" key="1">
    <citation type="journal article" date="2012" name="BMC Genomics">
        <title>Complete genome sequence of Saccharothrix espanaensis DSM 44229T and comparison to the other completely sequenced Pseudonocardiaceae.</title>
        <authorList>
            <person name="Strobel T."/>
            <person name="Al-Dilaimi A."/>
            <person name="Blom J."/>
            <person name="Gessner A."/>
            <person name="Kalinowski J."/>
            <person name="Luzhetska M."/>
            <person name="Puhler A."/>
            <person name="Szczepanowski R."/>
            <person name="Bechthold A."/>
            <person name="Ruckert C."/>
        </authorList>
    </citation>
    <scope>NUCLEOTIDE SEQUENCE [LARGE SCALE GENOMIC DNA]</scope>
    <source>
        <strain evidence="2">ATCC 51144 / DSM 44229 / JCM 9112 / NBRC 15066 / NRRL 15764</strain>
    </source>
</reference>
<keyword evidence="2" id="KW-1185">Reference proteome</keyword>
<evidence type="ECO:0000313" key="2">
    <source>
        <dbReference type="Proteomes" id="UP000006281"/>
    </source>
</evidence>
<dbReference type="AlphaFoldDB" id="K0KDU8"/>
<dbReference type="PATRIC" id="fig|1179773.3.peg.7555"/>
<dbReference type="HOGENOM" id="CLU_2755431_0_0_11"/>
<protein>
    <submittedName>
        <fullName evidence="1">Uncharacterized protein</fullName>
    </submittedName>
</protein>
<dbReference type="RefSeq" id="WP_015104818.1">
    <property type="nucleotide sequence ID" value="NC_019673.1"/>
</dbReference>
<organism evidence="1 2">
    <name type="scientific">Saccharothrix espanaensis (strain ATCC 51144 / DSM 44229 / JCM 9112 / NBRC 15066 / NRRL 15764)</name>
    <dbReference type="NCBI Taxonomy" id="1179773"/>
    <lineage>
        <taxon>Bacteria</taxon>
        <taxon>Bacillati</taxon>
        <taxon>Actinomycetota</taxon>
        <taxon>Actinomycetes</taxon>
        <taxon>Pseudonocardiales</taxon>
        <taxon>Pseudonocardiaceae</taxon>
        <taxon>Saccharothrix</taxon>
    </lineage>
</organism>
<evidence type="ECO:0000313" key="1">
    <source>
        <dbReference type="EMBL" id="CCH34708.1"/>
    </source>
</evidence>
<proteinExistence type="predicted"/>
<sequence>MAVETPAVSVLASVVIAEGTTVRTRTDLDDRELYVVFDGDPGTFDLTMTRDVAAACVAQFTEALSQPPTP</sequence>